<comment type="caution">
    <text evidence="8">The sequence shown here is derived from an EMBL/GenBank/DDBJ whole genome shotgun (WGS) entry which is preliminary data.</text>
</comment>
<feature type="DNA-binding region" description="OmpR/PhoB-type" evidence="5">
    <location>
        <begin position="1"/>
        <end position="97"/>
    </location>
</feature>
<dbReference type="InterPro" id="IPR011990">
    <property type="entry name" value="TPR-like_helical_dom_sf"/>
</dbReference>
<proteinExistence type="inferred from homology"/>
<dbReference type="Gene3D" id="1.10.8.430">
    <property type="entry name" value="Helical domain of apoptotic protease-activating factors"/>
    <property type="match status" value="1"/>
</dbReference>
<dbReference type="PRINTS" id="PR00364">
    <property type="entry name" value="DISEASERSIST"/>
</dbReference>
<evidence type="ECO:0000256" key="5">
    <source>
        <dbReference type="PROSITE-ProRule" id="PRU01091"/>
    </source>
</evidence>
<dbReference type="Proteomes" id="UP001500729">
    <property type="component" value="Unassembled WGS sequence"/>
</dbReference>
<evidence type="ECO:0000256" key="1">
    <source>
        <dbReference type="ARBA" id="ARBA00005820"/>
    </source>
</evidence>
<dbReference type="PANTHER" id="PTHR35807:SF1">
    <property type="entry name" value="TRANSCRIPTIONAL REGULATOR REDD"/>
    <property type="match status" value="1"/>
</dbReference>
<dbReference type="InterPro" id="IPR001867">
    <property type="entry name" value="OmpR/PhoB-type_DNA-bd"/>
</dbReference>
<keyword evidence="4" id="KW-0804">Transcription</keyword>
<keyword evidence="2" id="KW-0805">Transcription regulation</keyword>
<dbReference type="InterPro" id="IPR036388">
    <property type="entry name" value="WH-like_DNA-bd_sf"/>
</dbReference>
<sequence length="619" mass="66935">MTLRINVIGPLEVVCRDEVVTPSQPKLRRLLALLAIEAGSVVRTETITRELWGSQPTGKLARTVQTYVSHLRRVLAPAGPACCTLTHVARVGYRLRMAEGARVDLDRLLTLRDSAEAGTGGDAPDTDAVDILRDAVSLCRGEVLSDVSLGPVLQQHRSRIESVRVGVLDRYLRACLRLERPHAVLEQADRIMREDSGQEELYTSLLLAFAAAGRHSEGAEVFQRLRREHLERTGAEPGAAVRDAYRELVAGTREPSVPERTASLAAPAPPPAAVAVPRQLPLDVPAFTGLARQLRIAETALTTGGAQPPATVAVVGSPGSGKSAFCIRLANRVAHLFPDGQLHADLAGVTPSQALAGFLRALRTGARIPENPHERARLFRECTADSRLLVVLDNATGRTDVSLLRPGSPRSAVLIACASRHPAALAGTTVELPRMGVRELLEVFADRAGRTRVEREPDEARALVAECSGLPLAVTSLAALLRRRPHWSVGRLLGRVREDRFALGDDDLLASVRRALAALGDTDRAGLSELVRKAPAQESLSVRWAAGALGVPVRDAERVLEHLVEHRLADPVATDPAAASSRYRIDPLYRLVVRELDARGPGPLRSSEATEQLRTIRRR</sequence>
<dbReference type="SMART" id="SM01043">
    <property type="entry name" value="BTAD"/>
    <property type="match status" value="1"/>
</dbReference>
<evidence type="ECO:0000313" key="8">
    <source>
        <dbReference type="EMBL" id="GAA0550282.1"/>
    </source>
</evidence>
<evidence type="ECO:0000256" key="2">
    <source>
        <dbReference type="ARBA" id="ARBA00023015"/>
    </source>
</evidence>
<dbReference type="EMBL" id="BAAAGS010000050">
    <property type="protein sequence ID" value="GAA0550282.1"/>
    <property type="molecule type" value="Genomic_DNA"/>
</dbReference>
<dbReference type="Pfam" id="PF03704">
    <property type="entry name" value="BTAD"/>
    <property type="match status" value="1"/>
</dbReference>
<organism evidence="8 9">
    <name type="scientific">Saccharopolyspora erythraea</name>
    <name type="common">Streptomyces erythraeus</name>
    <dbReference type="NCBI Taxonomy" id="1836"/>
    <lineage>
        <taxon>Bacteria</taxon>
        <taxon>Bacillati</taxon>
        <taxon>Actinomycetota</taxon>
        <taxon>Actinomycetes</taxon>
        <taxon>Pseudonocardiales</taxon>
        <taxon>Pseudonocardiaceae</taxon>
        <taxon>Saccharopolyspora</taxon>
    </lineage>
</organism>
<dbReference type="Gene3D" id="3.40.50.300">
    <property type="entry name" value="P-loop containing nucleotide triphosphate hydrolases"/>
    <property type="match status" value="1"/>
</dbReference>
<reference evidence="9" key="1">
    <citation type="journal article" date="2019" name="Int. J. Syst. Evol. Microbiol.">
        <title>The Global Catalogue of Microorganisms (GCM) 10K type strain sequencing project: providing services to taxonomists for standard genome sequencing and annotation.</title>
        <authorList>
            <consortium name="The Broad Institute Genomics Platform"/>
            <consortium name="The Broad Institute Genome Sequencing Center for Infectious Disease"/>
            <person name="Wu L."/>
            <person name="Ma J."/>
        </authorList>
    </citation>
    <scope>NUCLEOTIDE SEQUENCE [LARGE SCALE GENOMIC DNA]</scope>
    <source>
        <strain evidence="9">JCM 10303</strain>
    </source>
</reference>
<keyword evidence="3 5" id="KW-0238">DNA-binding</keyword>
<evidence type="ECO:0000313" key="9">
    <source>
        <dbReference type="Proteomes" id="UP001500729"/>
    </source>
</evidence>
<dbReference type="InterPro" id="IPR003593">
    <property type="entry name" value="AAA+_ATPase"/>
</dbReference>
<dbReference type="SUPFAM" id="SSF52540">
    <property type="entry name" value="P-loop containing nucleoside triphosphate hydrolases"/>
    <property type="match status" value="1"/>
</dbReference>
<evidence type="ECO:0000256" key="6">
    <source>
        <dbReference type="SAM" id="MobiDB-lite"/>
    </source>
</evidence>
<feature type="region of interest" description="Disordered" evidence="6">
    <location>
        <begin position="600"/>
        <end position="619"/>
    </location>
</feature>
<dbReference type="SUPFAM" id="SSF46894">
    <property type="entry name" value="C-terminal effector domain of the bipartite response regulators"/>
    <property type="match status" value="1"/>
</dbReference>
<dbReference type="SMART" id="SM00862">
    <property type="entry name" value="Trans_reg_C"/>
    <property type="match status" value="1"/>
</dbReference>
<dbReference type="InterPro" id="IPR016032">
    <property type="entry name" value="Sig_transdc_resp-reg_C-effctor"/>
</dbReference>
<keyword evidence="9" id="KW-1185">Reference proteome</keyword>
<evidence type="ECO:0000259" key="7">
    <source>
        <dbReference type="PROSITE" id="PS51755"/>
    </source>
</evidence>
<protein>
    <recommendedName>
        <fullName evidence="7">OmpR/PhoB-type domain-containing protein</fullName>
    </recommendedName>
</protein>
<feature type="domain" description="OmpR/PhoB-type" evidence="7">
    <location>
        <begin position="1"/>
        <end position="97"/>
    </location>
</feature>
<dbReference type="InterPro" id="IPR027417">
    <property type="entry name" value="P-loop_NTPase"/>
</dbReference>
<dbReference type="PANTHER" id="PTHR35807">
    <property type="entry name" value="TRANSCRIPTIONAL REGULATOR REDD-RELATED"/>
    <property type="match status" value="1"/>
</dbReference>
<dbReference type="InterPro" id="IPR042197">
    <property type="entry name" value="Apaf_helical"/>
</dbReference>
<dbReference type="InterPro" id="IPR051677">
    <property type="entry name" value="AfsR-DnrI-RedD_regulator"/>
</dbReference>
<dbReference type="PROSITE" id="PS51755">
    <property type="entry name" value="OMPR_PHOB"/>
    <property type="match status" value="1"/>
</dbReference>
<dbReference type="RefSeq" id="WP_009950134.1">
    <property type="nucleotide sequence ID" value="NZ_BAAAGS010000050.1"/>
</dbReference>
<dbReference type="Gene3D" id="1.25.40.10">
    <property type="entry name" value="Tetratricopeptide repeat domain"/>
    <property type="match status" value="1"/>
</dbReference>
<accession>A0ABP3NQP2</accession>
<dbReference type="InterPro" id="IPR005158">
    <property type="entry name" value="BTAD"/>
</dbReference>
<dbReference type="SUPFAM" id="SSF48452">
    <property type="entry name" value="TPR-like"/>
    <property type="match status" value="1"/>
</dbReference>
<dbReference type="Pfam" id="PF00486">
    <property type="entry name" value="Trans_reg_C"/>
    <property type="match status" value="1"/>
</dbReference>
<evidence type="ECO:0000256" key="3">
    <source>
        <dbReference type="ARBA" id="ARBA00023125"/>
    </source>
</evidence>
<comment type="similarity">
    <text evidence="1">Belongs to the AfsR/DnrI/RedD regulatory family.</text>
</comment>
<name>A0ABP3NQP2_SACER</name>
<gene>
    <name evidence="8" type="ORF">GCM10009533_55980</name>
</gene>
<evidence type="ECO:0000256" key="4">
    <source>
        <dbReference type="ARBA" id="ARBA00023163"/>
    </source>
</evidence>
<dbReference type="Gene3D" id="1.10.10.10">
    <property type="entry name" value="Winged helix-like DNA-binding domain superfamily/Winged helix DNA-binding domain"/>
    <property type="match status" value="1"/>
</dbReference>
<dbReference type="SMART" id="SM00382">
    <property type="entry name" value="AAA"/>
    <property type="match status" value="1"/>
</dbReference>